<dbReference type="PROSITE" id="PS50075">
    <property type="entry name" value="CARRIER"/>
    <property type="match status" value="1"/>
</dbReference>
<evidence type="ECO:0000313" key="3">
    <source>
        <dbReference type="Proteomes" id="UP001596083"/>
    </source>
</evidence>
<feature type="domain" description="Carrier" evidence="1">
    <location>
        <begin position="7"/>
        <end position="82"/>
    </location>
</feature>
<comment type="caution">
    <text evidence="2">The sequence shown here is derived from an EMBL/GenBank/DDBJ whole genome shotgun (WGS) entry which is preliminary data.</text>
</comment>
<reference evidence="3" key="1">
    <citation type="journal article" date="2019" name="Int. J. Syst. Evol. Microbiol.">
        <title>The Global Catalogue of Microorganisms (GCM) 10K type strain sequencing project: providing services to taxonomists for standard genome sequencing and annotation.</title>
        <authorList>
            <consortium name="The Broad Institute Genomics Platform"/>
            <consortium name="The Broad Institute Genome Sequencing Center for Infectious Disease"/>
            <person name="Wu L."/>
            <person name="Ma J."/>
        </authorList>
    </citation>
    <scope>NUCLEOTIDE SEQUENCE [LARGE SCALE GENOMIC DNA]</scope>
    <source>
        <strain evidence="3">CGMCC 4.7304</strain>
    </source>
</reference>
<organism evidence="2 3">
    <name type="scientific">Streptomyces gamaensis</name>
    <dbReference type="NCBI Taxonomy" id="1763542"/>
    <lineage>
        <taxon>Bacteria</taxon>
        <taxon>Bacillati</taxon>
        <taxon>Actinomycetota</taxon>
        <taxon>Actinomycetes</taxon>
        <taxon>Kitasatosporales</taxon>
        <taxon>Streptomycetaceae</taxon>
        <taxon>Streptomyces</taxon>
    </lineage>
</organism>
<evidence type="ECO:0000259" key="1">
    <source>
        <dbReference type="PROSITE" id="PS50075"/>
    </source>
</evidence>
<proteinExistence type="predicted"/>
<dbReference type="Proteomes" id="UP001596083">
    <property type="component" value="Unassembled WGS sequence"/>
</dbReference>
<dbReference type="InterPro" id="IPR036736">
    <property type="entry name" value="ACP-like_sf"/>
</dbReference>
<accession>A0ABW0Z791</accession>
<dbReference type="EMBL" id="JBHSPB010000014">
    <property type="protein sequence ID" value="MFC5722934.1"/>
    <property type="molecule type" value="Genomic_DNA"/>
</dbReference>
<keyword evidence="3" id="KW-1185">Reference proteome</keyword>
<dbReference type="Pfam" id="PF00550">
    <property type="entry name" value="PP-binding"/>
    <property type="match status" value="1"/>
</dbReference>
<gene>
    <name evidence="2" type="ORF">ACFP1Z_22465</name>
</gene>
<dbReference type="Gene3D" id="1.10.1200.10">
    <property type="entry name" value="ACP-like"/>
    <property type="match status" value="1"/>
</dbReference>
<name>A0ABW0Z791_9ACTN</name>
<protein>
    <submittedName>
        <fullName evidence="2">Acyl carrier protein</fullName>
    </submittedName>
</protein>
<dbReference type="SUPFAM" id="SSF47336">
    <property type="entry name" value="ACP-like"/>
    <property type="match status" value="1"/>
</dbReference>
<dbReference type="RefSeq" id="WP_390318746.1">
    <property type="nucleotide sequence ID" value="NZ_JBHSPB010000014.1"/>
</dbReference>
<evidence type="ECO:0000313" key="2">
    <source>
        <dbReference type="EMBL" id="MFC5722934.1"/>
    </source>
</evidence>
<dbReference type="InterPro" id="IPR009081">
    <property type="entry name" value="PP-bd_ACP"/>
</dbReference>
<sequence>MTTPQTALDTEELRAVVAGALELPVEEVTDDARFKEDLEVDSLISLEIAVRIEERYGIKIDDAQLAELGTFRLVSELVRGQLDGGAAA</sequence>